<feature type="region of interest" description="Disordered" evidence="1">
    <location>
        <begin position="1"/>
        <end position="32"/>
    </location>
</feature>
<dbReference type="AlphaFoldDB" id="A0A059CFY7"/>
<evidence type="ECO:0000313" key="2">
    <source>
        <dbReference type="EMBL" id="KCW77368.1"/>
    </source>
</evidence>
<name>A0A059CFY7_EUCGR</name>
<feature type="compositionally biased region" description="Polar residues" evidence="1">
    <location>
        <begin position="1"/>
        <end position="16"/>
    </location>
</feature>
<dbReference type="EMBL" id="KK198756">
    <property type="protein sequence ID" value="KCW77368.1"/>
    <property type="molecule type" value="Genomic_DNA"/>
</dbReference>
<dbReference type="InParanoid" id="A0A059CFY7"/>
<proteinExistence type="predicted"/>
<organism evidence="2">
    <name type="scientific">Eucalyptus grandis</name>
    <name type="common">Flooded gum</name>
    <dbReference type="NCBI Taxonomy" id="71139"/>
    <lineage>
        <taxon>Eukaryota</taxon>
        <taxon>Viridiplantae</taxon>
        <taxon>Streptophyta</taxon>
        <taxon>Embryophyta</taxon>
        <taxon>Tracheophyta</taxon>
        <taxon>Spermatophyta</taxon>
        <taxon>Magnoliopsida</taxon>
        <taxon>eudicotyledons</taxon>
        <taxon>Gunneridae</taxon>
        <taxon>Pentapetalae</taxon>
        <taxon>rosids</taxon>
        <taxon>malvids</taxon>
        <taxon>Myrtales</taxon>
        <taxon>Myrtaceae</taxon>
        <taxon>Myrtoideae</taxon>
        <taxon>Eucalypteae</taxon>
        <taxon>Eucalyptus</taxon>
    </lineage>
</organism>
<feature type="region of interest" description="Disordered" evidence="1">
    <location>
        <begin position="106"/>
        <end position="135"/>
    </location>
</feature>
<accession>A0A059CFY7</accession>
<dbReference type="Gramene" id="KCW77368">
    <property type="protein sequence ID" value="KCW77368"/>
    <property type="gene ID" value="EUGRSUZ_D01724"/>
</dbReference>
<evidence type="ECO:0000256" key="1">
    <source>
        <dbReference type="SAM" id="MobiDB-lite"/>
    </source>
</evidence>
<protein>
    <submittedName>
        <fullName evidence="2">Uncharacterized protein</fullName>
    </submittedName>
</protein>
<reference evidence="2" key="1">
    <citation type="submission" date="2013-07" db="EMBL/GenBank/DDBJ databases">
        <title>The genome of Eucalyptus grandis.</title>
        <authorList>
            <person name="Schmutz J."/>
            <person name="Hayes R."/>
            <person name="Myburg A."/>
            <person name="Tuskan G."/>
            <person name="Grattapaglia D."/>
            <person name="Rokhsar D.S."/>
        </authorList>
    </citation>
    <scope>NUCLEOTIDE SEQUENCE</scope>
    <source>
        <tissue evidence="2">Leaf extractions</tissue>
    </source>
</reference>
<gene>
    <name evidence="2" type="ORF">EUGRSUZ_D01724</name>
</gene>
<sequence>MASCQLQKTAEQSCKQKSYEHMPGQQTTEMTHQEFKSCSEYKHLEGHHGQEAGYTVVACQTQCSGQSYAIPKAQTHSSGNTHNVDCHGKKEMSLKEKIAEKTNKVKSLFKKKNRDGRSDDSSSSSDSESDNDACCEKATLKGRRQSKGINFASLSESMLKTK</sequence>